<dbReference type="AlphaFoldDB" id="A0ABD6F1R7"/>
<evidence type="ECO:0000313" key="3">
    <source>
        <dbReference type="EMBL" id="MFH4984729.1"/>
    </source>
</evidence>
<feature type="transmembrane region" description="Helical" evidence="1">
    <location>
        <begin position="49"/>
        <end position="72"/>
    </location>
</feature>
<evidence type="ECO:0000259" key="2">
    <source>
        <dbReference type="Pfam" id="PF24874"/>
    </source>
</evidence>
<comment type="caution">
    <text evidence="3">The sequence shown here is derived from an EMBL/GenBank/DDBJ whole genome shotgun (WGS) entry which is preliminary data.</text>
</comment>
<gene>
    <name evidence="3" type="ORF">AB6A40_011438</name>
</gene>
<feature type="domain" description="Piezo THU9 and anchor" evidence="2">
    <location>
        <begin position="7"/>
        <end position="141"/>
    </location>
</feature>
<accession>A0ABD6F1R7</accession>
<protein>
    <recommendedName>
        <fullName evidence="2">Piezo THU9 and anchor domain-containing protein</fullName>
    </recommendedName>
</protein>
<proteinExistence type="predicted"/>
<dbReference type="InterPro" id="IPR056770">
    <property type="entry name" value="Piezo_THU9_anchor"/>
</dbReference>
<keyword evidence="1" id="KW-1133">Transmembrane helix</keyword>
<dbReference type="PANTHER" id="PTHR47049">
    <property type="entry name" value="PIEZO-TYPE MECHANOSENSITIVE ION CHANNEL HOMOLOG"/>
    <property type="match status" value="1"/>
</dbReference>
<evidence type="ECO:0000256" key="1">
    <source>
        <dbReference type="SAM" id="Phobius"/>
    </source>
</evidence>
<name>A0ABD6F1R7_9BILA</name>
<dbReference type="PANTHER" id="PTHR47049:SF2">
    <property type="entry name" value="PIEZO-TYPE MECHANOSENSITIVE ION CHANNEL HOMOLOG"/>
    <property type="match status" value="1"/>
</dbReference>
<feature type="transmembrane region" description="Helical" evidence="1">
    <location>
        <begin position="119"/>
        <end position="140"/>
    </location>
</feature>
<dbReference type="InterPro" id="IPR027272">
    <property type="entry name" value="Piezo"/>
</dbReference>
<keyword evidence="1" id="KW-0812">Transmembrane</keyword>
<keyword evidence="4" id="KW-1185">Reference proteome</keyword>
<dbReference type="Proteomes" id="UP001608902">
    <property type="component" value="Unassembled WGS sequence"/>
</dbReference>
<reference evidence="3 4" key="1">
    <citation type="submission" date="2024-08" db="EMBL/GenBank/DDBJ databases">
        <title>Gnathostoma spinigerum genome.</title>
        <authorList>
            <person name="Gonzalez-Bertolin B."/>
            <person name="Monzon S."/>
            <person name="Zaballos A."/>
            <person name="Jimenez P."/>
            <person name="Dekumyoy P."/>
            <person name="Varona S."/>
            <person name="Cuesta I."/>
            <person name="Sumanam S."/>
            <person name="Adisakwattana P."/>
            <person name="Gasser R.B."/>
            <person name="Hernandez-Gonzalez A."/>
            <person name="Young N.D."/>
            <person name="Perteguer M.J."/>
        </authorList>
    </citation>
    <scope>NUCLEOTIDE SEQUENCE [LARGE SCALE GENOMIC DNA]</scope>
    <source>
        <strain evidence="3">AL3</strain>
        <tissue evidence="3">Liver</tissue>
    </source>
</reference>
<dbReference type="Pfam" id="PF24874">
    <property type="entry name" value="Piezo_THU9_anchor"/>
    <property type="match status" value="1"/>
</dbReference>
<sequence>MVFRRINFGLFAWYLARCWHMIGSAFQIRHGYPQFTVGRALKKSNPISWCIYMAFFLAPPLFEISVLIDWTFSETSLGLFDFYNVEVIDYRLYLIYGIRKLEVFYARDRGSKVHPVAKALLGGGILFGICSVVVMALTLLSETTYGSTYKPRKMDVSIRFENMPASFRCFSQINHYCLCFSCY</sequence>
<evidence type="ECO:0000313" key="4">
    <source>
        <dbReference type="Proteomes" id="UP001608902"/>
    </source>
</evidence>
<keyword evidence="1" id="KW-0472">Membrane</keyword>
<dbReference type="EMBL" id="JBGFUD010020604">
    <property type="protein sequence ID" value="MFH4984729.1"/>
    <property type="molecule type" value="Genomic_DNA"/>
</dbReference>
<organism evidence="3 4">
    <name type="scientific">Gnathostoma spinigerum</name>
    <dbReference type="NCBI Taxonomy" id="75299"/>
    <lineage>
        <taxon>Eukaryota</taxon>
        <taxon>Metazoa</taxon>
        <taxon>Ecdysozoa</taxon>
        <taxon>Nematoda</taxon>
        <taxon>Chromadorea</taxon>
        <taxon>Rhabditida</taxon>
        <taxon>Spirurina</taxon>
        <taxon>Gnathostomatomorpha</taxon>
        <taxon>Gnathostomatoidea</taxon>
        <taxon>Gnathostomatidae</taxon>
        <taxon>Gnathostoma</taxon>
    </lineage>
</organism>